<dbReference type="EMBL" id="JAAAHY010000222">
    <property type="protein sequence ID" value="KAF9965780.1"/>
    <property type="molecule type" value="Genomic_DNA"/>
</dbReference>
<gene>
    <name evidence="5" type="ORF">BGZ70_004126</name>
</gene>
<sequence>MSIWVARDAFKSYGDLKGIFTKFLESDGVMYLEFFDIRHAMTAAKLLHTNAIFQAVSTKVQFCSKSALEQVASDIWENENEGILVLSLVTPKLIDNDLLRLMSSYGDVQSFQHESEEWPPVFLVGYYDVRHAAFAKAALQRLHETMRFQCKVSYYQKERVESSRLWHQQQLSHPISTANSASDRFHPNSYSVDAFQANSQASHSAADATDDMLSKRADTLSIRTTSSGPSDIKISSALSSFQDKGEYTWDSGIPWLNPGAIDTTAMPWSSSGAGFLEPVPTKSVPANRVEGSSKTTADVVRSGIDPKNHTTSQASSEKRTTFMIRNIPNKYTQQMLLELINETHRGKFDFLYLRMDFKNRCNVGYAFINFISADVIDSFVKAHVGKKWPRFNSDKICSLSFAAVQGRHALIEKFRNSSVMDEEPSYRPKIFYTSGPNTGEEEPFPEPTTTREGVRGPLRRRA</sequence>
<dbReference type="InterPro" id="IPR034862">
    <property type="entry name" value="Fungal_Mei2-like_RRM3"/>
</dbReference>
<protein>
    <recommendedName>
        <fullName evidence="4">RRM domain-containing protein</fullName>
    </recommendedName>
</protein>
<dbReference type="CDD" id="cd12532">
    <property type="entry name" value="RRM3_MEI2_fungi"/>
    <property type="match status" value="1"/>
</dbReference>
<dbReference type="InterPro" id="IPR007201">
    <property type="entry name" value="Mei2-like_Rrm_C"/>
</dbReference>
<evidence type="ECO:0000313" key="5">
    <source>
        <dbReference type="EMBL" id="KAF9965780.1"/>
    </source>
</evidence>
<feature type="region of interest" description="Disordered" evidence="3">
    <location>
        <begin position="430"/>
        <end position="462"/>
    </location>
</feature>
<dbReference type="Proteomes" id="UP000738359">
    <property type="component" value="Unassembled WGS sequence"/>
</dbReference>
<comment type="caution">
    <text evidence="5">The sequence shown here is derived from an EMBL/GenBank/DDBJ whole genome shotgun (WGS) entry which is preliminary data.</text>
</comment>
<evidence type="ECO:0000256" key="1">
    <source>
        <dbReference type="ARBA" id="ARBA00022884"/>
    </source>
</evidence>
<organism evidence="5 6">
    <name type="scientific">Mortierella alpina</name>
    <name type="common">Oleaginous fungus</name>
    <name type="synonym">Mortierella renispora</name>
    <dbReference type="NCBI Taxonomy" id="64518"/>
    <lineage>
        <taxon>Eukaryota</taxon>
        <taxon>Fungi</taxon>
        <taxon>Fungi incertae sedis</taxon>
        <taxon>Mucoromycota</taxon>
        <taxon>Mortierellomycotina</taxon>
        <taxon>Mortierellomycetes</taxon>
        <taxon>Mortierellales</taxon>
        <taxon>Mortierellaceae</taxon>
        <taxon>Mortierella</taxon>
    </lineage>
</organism>
<dbReference type="OrthoDB" id="417481at2759"/>
<accession>A0A9P6M482</accession>
<evidence type="ECO:0000256" key="2">
    <source>
        <dbReference type="PROSITE-ProRule" id="PRU00176"/>
    </source>
</evidence>
<dbReference type="InterPro" id="IPR035979">
    <property type="entry name" value="RBD_domain_sf"/>
</dbReference>
<keyword evidence="1 2" id="KW-0694">RNA-binding</keyword>
<dbReference type="Pfam" id="PF04059">
    <property type="entry name" value="RRM_2"/>
    <property type="match status" value="1"/>
</dbReference>
<evidence type="ECO:0000256" key="3">
    <source>
        <dbReference type="SAM" id="MobiDB-lite"/>
    </source>
</evidence>
<evidence type="ECO:0000313" key="6">
    <source>
        <dbReference type="Proteomes" id="UP000738359"/>
    </source>
</evidence>
<dbReference type="InterPro" id="IPR000504">
    <property type="entry name" value="RRM_dom"/>
</dbReference>
<reference evidence="5" key="1">
    <citation type="journal article" date="2020" name="Fungal Divers.">
        <title>Resolving the Mortierellaceae phylogeny through synthesis of multi-gene phylogenetics and phylogenomics.</title>
        <authorList>
            <person name="Vandepol N."/>
            <person name="Liber J."/>
            <person name="Desiro A."/>
            <person name="Na H."/>
            <person name="Kennedy M."/>
            <person name="Barry K."/>
            <person name="Grigoriev I.V."/>
            <person name="Miller A.N."/>
            <person name="O'Donnell K."/>
            <person name="Stajich J.E."/>
            <person name="Bonito G."/>
        </authorList>
    </citation>
    <scope>NUCLEOTIDE SEQUENCE</scope>
    <source>
        <strain evidence="5">CK1249</strain>
    </source>
</reference>
<evidence type="ECO:0000259" key="4">
    <source>
        <dbReference type="PROSITE" id="PS50102"/>
    </source>
</evidence>
<dbReference type="PANTHER" id="PTHR23189">
    <property type="entry name" value="RNA RECOGNITION MOTIF-CONTAINING"/>
    <property type="match status" value="1"/>
</dbReference>
<name>A0A9P6M482_MORAP</name>
<dbReference type="AlphaFoldDB" id="A0A9P6M482"/>
<proteinExistence type="predicted"/>
<feature type="region of interest" description="Disordered" evidence="3">
    <location>
        <begin position="279"/>
        <end position="317"/>
    </location>
</feature>
<keyword evidence="6" id="KW-1185">Reference proteome</keyword>
<feature type="domain" description="RRM" evidence="4">
    <location>
        <begin position="320"/>
        <end position="416"/>
    </location>
</feature>
<dbReference type="GO" id="GO:0003723">
    <property type="term" value="F:RNA binding"/>
    <property type="evidence" value="ECO:0007669"/>
    <property type="project" value="UniProtKB-UniRule"/>
</dbReference>
<dbReference type="SUPFAM" id="SSF54928">
    <property type="entry name" value="RNA-binding domain, RBD"/>
    <property type="match status" value="1"/>
</dbReference>
<dbReference type="PROSITE" id="PS50102">
    <property type="entry name" value="RRM"/>
    <property type="match status" value="1"/>
</dbReference>